<reference evidence="2" key="2">
    <citation type="journal article" date="2015" name="Data Brief">
        <title>Shoot transcriptome of the giant reed, Arundo donax.</title>
        <authorList>
            <person name="Barrero R.A."/>
            <person name="Guerrero F.D."/>
            <person name="Moolhuijzen P."/>
            <person name="Goolsby J.A."/>
            <person name="Tidwell J."/>
            <person name="Bellgard S.E."/>
            <person name="Bellgard M.I."/>
        </authorList>
    </citation>
    <scope>NUCLEOTIDE SEQUENCE</scope>
    <source>
        <tissue evidence="2">Shoot tissue taken approximately 20 cm above the soil surface</tissue>
    </source>
</reference>
<evidence type="ECO:0000313" key="2">
    <source>
        <dbReference type="EMBL" id="JAD35696.1"/>
    </source>
</evidence>
<evidence type="ECO:0000256" key="1">
    <source>
        <dbReference type="SAM" id="MobiDB-lite"/>
    </source>
</evidence>
<dbReference type="AlphaFoldDB" id="A0A0A8ZA64"/>
<name>A0A0A8ZA64_ARUDO</name>
<reference evidence="2" key="1">
    <citation type="submission" date="2014-09" db="EMBL/GenBank/DDBJ databases">
        <authorList>
            <person name="Magalhaes I.L.F."/>
            <person name="Oliveira U."/>
            <person name="Santos F.R."/>
            <person name="Vidigal T.H.D.A."/>
            <person name="Brescovit A.D."/>
            <person name="Santos A.J."/>
        </authorList>
    </citation>
    <scope>NUCLEOTIDE SEQUENCE</scope>
    <source>
        <tissue evidence="2">Shoot tissue taken approximately 20 cm above the soil surface</tissue>
    </source>
</reference>
<proteinExistence type="predicted"/>
<dbReference type="EMBL" id="GBRH01224985">
    <property type="protein sequence ID" value="JAD72910.1"/>
    <property type="molecule type" value="Transcribed_RNA"/>
</dbReference>
<dbReference type="EMBL" id="GBRH01262199">
    <property type="protein sequence ID" value="JAD35696.1"/>
    <property type="molecule type" value="Transcribed_RNA"/>
</dbReference>
<feature type="region of interest" description="Disordered" evidence="1">
    <location>
        <begin position="32"/>
        <end position="61"/>
    </location>
</feature>
<accession>A0A0A8ZA64</accession>
<protein>
    <submittedName>
        <fullName evidence="2">Uncharacterized protein</fullName>
    </submittedName>
</protein>
<organism evidence="2">
    <name type="scientific">Arundo donax</name>
    <name type="common">Giant reed</name>
    <name type="synonym">Donax arundinaceus</name>
    <dbReference type="NCBI Taxonomy" id="35708"/>
    <lineage>
        <taxon>Eukaryota</taxon>
        <taxon>Viridiplantae</taxon>
        <taxon>Streptophyta</taxon>
        <taxon>Embryophyta</taxon>
        <taxon>Tracheophyta</taxon>
        <taxon>Spermatophyta</taxon>
        <taxon>Magnoliopsida</taxon>
        <taxon>Liliopsida</taxon>
        <taxon>Poales</taxon>
        <taxon>Poaceae</taxon>
        <taxon>PACMAD clade</taxon>
        <taxon>Arundinoideae</taxon>
        <taxon>Arundineae</taxon>
        <taxon>Arundo</taxon>
    </lineage>
</organism>
<sequence>MIVWLQLFLKILRHKSLHNRPPCLFCPSEEAGTTGYHQSRDSRQTAHPLMAPSPAPGSHRC</sequence>